<evidence type="ECO:0000313" key="10">
    <source>
        <dbReference type="Proteomes" id="UP001596002"/>
    </source>
</evidence>
<dbReference type="SUPFAM" id="SSF55620">
    <property type="entry name" value="Tetrahydrobiopterin biosynthesis enzymes-like"/>
    <property type="match status" value="1"/>
</dbReference>
<dbReference type="InterPro" id="IPR007115">
    <property type="entry name" value="6-PTP_synth/QueD"/>
</dbReference>
<dbReference type="GO" id="GO:0070497">
    <property type="term" value="F:6-carboxytetrahydropterin synthase activity"/>
    <property type="evidence" value="ECO:0007669"/>
    <property type="project" value="UniProtKB-EC"/>
</dbReference>
<comment type="similarity">
    <text evidence="2 8">Belongs to the PTPS family. QueD subfamily.</text>
</comment>
<gene>
    <name evidence="9" type="primary">queD</name>
    <name evidence="9" type="ORF">ACFO8Q_12335</name>
</gene>
<evidence type="ECO:0000256" key="5">
    <source>
        <dbReference type="ARBA" id="ARBA00022833"/>
    </source>
</evidence>
<accession>A0ABV9Q0W2</accession>
<sequence>MNQVQPFHTRKVAVTKIFTFDSAHRLDDYIGKCANLHGHTYKLEVEVKGRTDHRGIVVDFTDLKKIVNEQIISKYDHQFLNDHMPFNTTAENMVVFFFEIVDAYLKKLDSAQDIHLQRVRLWETPTCYAEITREDFDREGE</sequence>
<dbReference type="EC" id="4.-.-.-" evidence="8"/>
<dbReference type="EMBL" id="JBHSHC010000096">
    <property type="protein sequence ID" value="MFC4768136.1"/>
    <property type="molecule type" value="Genomic_DNA"/>
</dbReference>
<evidence type="ECO:0000256" key="1">
    <source>
        <dbReference type="ARBA" id="ARBA00005061"/>
    </source>
</evidence>
<evidence type="ECO:0000256" key="3">
    <source>
        <dbReference type="ARBA" id="ARBA00018141"/>
    </source>
</evidence>
<evidence type="ECO:0000256" key="6">
    <source>
        <dbReference type="ARBA" id="ARBA00023239"/>
    </source>
</evidence>
<proteinExistence type="inferred from homology"/>
<dbReference type="PANTHER" id="PTHR12589">
    <property type="entry name" value="PYRUVOYL TETRAHYDROBIOPTERIN SYNTHASE"/>
    <property type="match status" value="1"/>
</dbReference>
<dbReference type="PIRSF" id="PIRSF006113">
    <property type="entry name" value="PTP_synth"/>
    <property type="match status" value="1"/>
</dbReference>
<comment type="caution">
    <text evidence="9">The sequence shown here is derived from an EMBL/GenBank/DDBJ whole genome shotgun (WGS) entry which is preliminary data.</text>
</comment>
<organism evidence="9 10">
    <name type="scientific">Effusibacillus consociatus</name>
    <dbReference type="NCBI Taxonomy" id="1117041"/>
    <lineage>
        <taxon>Bacteria</taxon>
        <taxon>Bacillati</taxon>
        <taxon>Bacillota</taxon>
        <taxon>Bacilli</taxon>
        <taxon>Bacillales</taxon>
        <taxon>Alicyclobacillaceae</taxon>
        <taxon>Effusibacillus</taxon>
    </lineage>
</organism>
<comment type="catalytic activity">
    <reaction evidence="7 8">
        <text>7,8-dihydroneopterin 3'-triphosphate + H2O = 6-carboxy-5,6,7,8-tetrahydropterin + triphosphate + acetaldehyde + 2 H(+)</text>
        <dbReference type="Rhea" id="RHEA:27966"/>
        <dbReference type="ChEBI" id="CHEBI:15343"/>
        <dbReference type="ChEBI" id="CHEBI:15377"/>
        <dbReference type="ChEBI" id="CHEBI:15378"/>
        <dbReference type="ChEBI" id="CHEBI:18036"/>
        <dbReference type="ChEBI" id="CHEBI:58462"/>
        <dbReference type="ChEBI" id="CHEBI:61032"/>
        <dbReference type="EC" id="4.1.2.50"/>
    </reaction>
</comment>
<dbReference type="Pfam" id="PF01242">
    <property type="entry name" value="PTPS"/>
    <property type="match status" value="1"/>
</dbReference>
<keyword evidence="10" id="KW-1185">Reference proteome</keyword>
<keyword evidence="5 8" id="KW-0862">Zinc</keyword>
<name>A0ABV9Q0W2_9BACL</name>
<evidence type="ECO:0000313" key="9">
    <source>
        <dbReference type="EMBL" id="MFC4768136.1"/>
    </source>
</evidence>
<dbReference type="InterPro" id="IPR038418">
    <property type="entry name" value="6-PTP_synth/QueD_sf"/>
</dbReference>
<evidence type="ECO:0000256" key="7">
    <source>
        <dbReference type="ARBA" id="ARBA00048807"/>
    </source>
</evidence>
<dbReference type="Proteomes" id="UP001596002">
    <property type="component" value="Unassembled WGS sequence"/>
</dbReference>
<reference evidence="10" key="1">
    <citation type="journal article" date="2019" name="Int. J. Syst. Evol. Microbiol.">
        <title>The Global Catalogue of Microorganisms (GCM) 10K type strain sequencing project: providing services to taxonomists for standard genome sequencing and annotation.</title>
        <authorList>
            <consortium name="The Broad Institute Genomics Platform"/>
            <consortium name="The Broad Institute Genome Sequencing Center for Infectious Disease"/>
            <person name="Wu L."/>
            <person name="Ma J."/>
        </authorList>
    </citation>
    <scope>NUCLEOTIDE SEQUENCE [LARGE SCALE GENOMIC DNA]</scope>
    <source>
        <strain evidence="10">WYCCWR 12678</strain>
    </source>
</reference>
<keyword evidence="8" id="KW-0671">Queuosine biosynthesis</keyword>
<dbReference type="Gene3D" id="3.30.479.10">
    <property type="entry name" value="6-pyruvoyl tetrahydropterin synthase/QueD"/>
    <property type="match status" value="2"/>
</dbReference>
<evidence type="ECO:0000256" key="8">
    <source>
        <dbReference type="PIRNR" id="PIRNR006113"/>
    </source>
</evidence>
<comment type="pathway">
    <text evidence="1 8">Purine metabolism; 7-cyano-7-deazaguanine biosynthesis.</text>
</comment>
<protein>
    <recommendedName>
        <fullName evidence="3 8">6-carboxy-5,6,7,8-tetrahydropterin synthase</fullName>
        <ecNumber evidence="8">4.-.-.-</ecNumber>
    </recommendedName>
</protein>
<evidence type="ECO:0000256" key="2">
    <source>
        <dbReference type="ARBA" id="ARBA00008900"/>
    </source>
</evidence>
<dbReference type="PANTHER" id="PTHR12589:SF7">
    <property type="entry name" value="6-PYRUVOYL TETRAHYDROBIOPTERIN SYNTHASE"/>
    <property type="match status" value="1"/>
</dbReference>
<dbReference type="NCBIfam" id="TIGR03367">
    <property type="entry name" value="queuosine_QueD"/>
    <property type="match status" value="1"/>
</dbReference>
<comment type="cofactor">
    <cofactor evidence="8">
        <name>Zn(2+)</name>
        <dbReference type="ChEBI" id="CHEBI:29105"/>
    </cofactor>
    <text evidence="8">Binds 1 zinc ion per subunit.</text>
</comment>
<keyword evidence="6 8" id="KW-0456">Lyase</keyword>
<keyword evidence="4 8" id="KW-0479">Metal-binding</keyword>
<evidence type="ECO:0000256" key="4">
    <source>
        <dbReference type="ARBA" id="ARBA00022723"/>
    </source>
</evidence>
<dbReference type="RefSeq" id="WP_380026060.1">
    <property type="nucleotide sequence ID" value="NZ_JBHSHC010000096.1"/>
</dbReference>